<name>A0AAD9Z3N5_9LECA</name>
<sequence>MAGFGADAVLISHTSKLLDIVRTLLSHGARNEPGSDYEVGLRLLDAGDLGQFQSWIDARATNAPEYRPEIVEFIKHVRKRVDAMIEDNKRRALEEMGIGSGEEDKRLGHNEKAVGEETGHRA</sequence>
<reference evidence="2" key="1">
    <citation type="submission" date="2022-11" db="EMBL/GenBank/DDBJ databases">
        <title>Chromosomal genome sequence assembly and mating type (MAT) locus characterization of the leprose asexual lichenized fungus Lepraria neglecta (Nyl.) Erichsen.</title>
        <authorList>
            <person name="Allen J.L."/>
            <person name="Pfeffer B."/>
        </authorList>
    </citation>
    <scope>NUCLEOTIDE SEQUENCE</scope>
    <source>
        <strain evidence="2">Allen 5258</strain>
    </source>
</reference>
<gene>
    <name evidence="2" type="ORF">OEA41_008755</name>
</gene>
<protein>
    <submittedName>
        <fullName evidence="2">Uncharacterized protein</fullName>
    </submittedName>
</protein>
<feature type="region of interest" description="Disordered" evidence="1">
    <location>
        <begin position="95"/>
        <end position="122"/>
    </location>
</feature>
<evidence type="ECO:0000256" key="1">
    <source>
        <dbReference type="SAM" id="MobiDB-lite"/>
    </source>
</evidence>
<comment type="caution">
    <text evidence="2">The sequence shown here is derived from an EMBL/GenBank/DDBJ whole genome shotgun (WGS) entry which is preliminary data.</text>
</comment>
<dbReference type="AlphaFoldDB" id="A0AAD9Z3N5"/>
<evidence type="ECO:0000313" key="2">
    <source>
        <dbReference type="EMBL" id="KAK3169372.1"/>
    </source>
</evidence>
<evidence type="ECO:0000313" key="3">
    <source>
        <dbReference type="Proteomes" id="UP001276659"/>
    </source>
</evidence>
<feature type="compositionally biased region" description="Basic and acidic residues" evidence="1">
    <location>
        <begin position="102"/>
        <end position="122"/>
    </location>
</feature>
<proteinExistence type="predicted"/>
<organism evidence="2 3">
    <name type="scientific">Lepraria neglecta</name>
    <dbReference type="NCBI Taxonomy" id="209136"/>
    <lineage>
        <taxon>Eukaryota</taxon>
        <taxon>Fungi</taxon>
        <taxon>Dikarya</taxon>
        <taxon>Ascomycota</taxon>
        <taxon>Pezizomycotina</taxon>
        <taxon>Lecanoromycetes</taxon>
        <taxon>OSLEUM clade</taxon>
        <taxon>Lecanoromycetidae</taxon>
        <taxon>Lecanorales</taxon>
        <taxon>Lecanorineae</taxon>
        <taxon>Stereocaulaceae</taxon>
        <taxon>Lepraria</taxon>
    </lineage>
</organism>
<accession>A0AAD9Z3N5</accession>
<dbReference type="Proteomes" id="UP001276659">
    <property type="component" value="Unassembled WGS sequence"/>
</dbReference>
<keyword evidence="3" id="KW-1185">Reference proteome</keyword>
<dbReference type="EMBL" id="JASNWA010000009">
    <property type="protein sequence ID" value="KAK3169372.1"/>
    <property type="molecule type" value="Genomic_DNA"/>
</dbReference>